<feature type="region of interest" description="Disordered" evidence="4">
    <location>
        <begin position="949"/>
        <end position="970"/>
    </location>
</feature>
<feature type="compositionally biased region" description="Low complexity" evidence="4">
    <location>
        <begin position="316"/>
        <end position="341"/>
    </location>
</feature>
<evidence type="ECO:0000256" key="4">
    <source>
        <dbReference type="SAM" id="MobiDB-lite"/>
    </source>
</evidence>
<evidence type="ECO:0000256" key="3">
    <source>
        <dbReference type="PROSITE-ProRule" id="PRU00175"/>
    </source>
</evidence>
<accession>A0AAD4RDD0</accession>
<proteinExistence type="predicted"/>
<feature type="compositionally biased region" description="Polar residues" evidence="4">
    <location>
        <begin position="949"/>
        <end position="960"/>
    </location>
</feature>
<feature type="compositionally biased region" description="Low complexity" evidence="4">
    <location>
        <begin position="434"/>
        <end position="447"/>
    </location>
</feature>
<keyword evidence="1 3" id="KW-0863">Zinc-finger</keyword>
<dbReference type="InterPro" id="IPR001841">
    <property type="entry name" value="Znf_RING"/>
</dbReference>
<feature type="region of interest" description="Disordered" evidence="4">
    <location>
        <begin position="392"/>
        <end position="679"/>
    </location>
</feature>
<gene>
    <name evidence="6" type="ORF">DdX_00937</name>
</gene>
<protein>
    <recommendedName>
        <fullName evidence="5">RING-type domain-containing protein</fullName>
    </recommendedName>
</protein>
<feature type="region of interest" description="Disordered" evidence="4">
    <location>
        <begin position="693"/>
        <end position="748"/>
    </location>
</feature>
<evidence type="ECO:0000259" key="5">
    <source>
        <dbReference type="PROSITE" id="PS50089"/>
    </source>
</evidence>
<dbReference type="PROSITE" id="PS50089">
    <property type="entry name" value="ZF_RING_2"/>
    <property type="match status" value="1"/>
</dbReference>
<feature type="region of interest" description="Disordered" evidence="4">
    <location>
        <begin position="782"/>
        <end position="807"/>
    </location>
</feature>
<dbReference type="Proteomes" id="UP001201812">
    <property type="component" value="Unassembled WGS sequence"/>
</dbReference>
<feature type="compositionally biased region" description="Polar residues" evidence="4">
    <location>
        <begin position="538"/>
        <end position="549"/>
    </location>
</feature>
<feature type="region of interest" description="Disordered" evidence="4">
    <location>
        <begin position="257"/>
        <end position="374"/>
    </location>
</feature>
<keyword evidence="1 3" id="KW-0479">Metal-binding</keyword>
<dbReference type="AlphaFoldDB" id="A0AAD4RDD0"/>
<evidence type="ECO:0000313" key="6">
    <source>
        <dbReference type="EMBL" id="KAI1728737.1"/>
    </source>
</evidence>
<keyword evidence="7" id="KW-1185">Reference proteome</keyword>
<feature type="compositionally biased region" description="Polar residues" evidence="4">
    <location>
        <begin position="564"/>
        <end position="577"/>
    </location>
</feature>
<feature type="compositionally biased region" description="Polar residues" evidence="4">
    <location>
        <begin position="496"/>
        <end position="505"/>
    </location>
</feature>
<reference evidence="6" key="1">
    <citation type="submission" date="2022-01" db="EMBL/GenBank/DDBJ databases">
        <title>Genome Sequence Resource for Two Populations of Ditylenchus destructor, the Migratory Endoparasitic Phytonematode.</title>
        <authorList>
            <person name="Zhang H."/>
            <person name="Lin R."/>
            <person name="Xie B."/>
        </authorList>
    </citation>
    <scope>NUCLEOTIDE SEQUENCE</scope>
    <source>
        <strain evidence="6">BazhouSP</strain>
    </source>
</reference>
<dbReference type="Gene3D" id="3.30.40.10">
    <property type="entry name" value="Zinc/RING finger domain, C3HC4 (zinc finger)"/>
    <property type="match status" value="1"/>
</dbReference>
<organism evidence="6 7">
    <name type="scientific">Ditylenchus destructor</name>
    <dbReference type="NCBI Taxonomy" id="166010"/>
    <lineage>
        <taxon>Eukaryota</taxon>
        <taxon>Metazoa</taxon>
        <taxon>Ecdysozoa</taxon>
        <taxon>Nematoda</taxon>
        <taxon>Chromadorea</taxon>
        <taxon>Rhabditida</taxon>
        <taxon>Tylenchina</taxon>
        <taxon>Tylenchomorpha</taxon>
        <taxon>Sphaerularioidea</taxon>
        <taxon>Anguinidae</taxon>
        <taxon>Anguininae</taxon>
        <taxon>Ditylenchus</taxon>
    </lineage>
</organism>
<dbReference type="PANTHER" id="PTHR21578">
    <property type="entry name" value="PROTEIN CBG03826"/>
    <property type="match status" value="1"/>
</dbReference>
<evidence type="ECO:0000256" key="1">
    <source>
        <dbReference type="ARBA" id="ARBA00022771"/>
    </source>
</evidence>
<feature type="compositionally biased region" description="Polar residues" evidence="4">
    <location>
        <begin position="350"/>
        <end position="368"/>
    </location>
</feature>
<dbReference type="GO" id="GO:0008270">
    <property type="term" value="F:zinc ion binding"/>
    <property type="evidence" value="ECO:0007669"/>
    <property type="project" value="UniProtKB-KW"/>
</dbReference>
<feature type="region of interest" description="Disordered" evidence="4">
    <location>
        <begin position="1"/>
        <end position="123"/>
    </location>
</feature>
<dbReference type="SUPFAM" id="SSF57850">
    <property type="entry name" value="RING/U-box"/>
    <property type="match status" value="1"/>
</dbReference>
<feature type="compositionally biased region" description="Basic residues" evidence="4">
    <location>
        <begin position="27"/>
        <end position="41"/>
    </location>
</feature>
<feature type="compositionally biased region" description="Pro residues" evidence="4">
    <location>
        <begin position="667"/>
        <end position="678"/>
    </location>
</feature>
<comment type="caution">
    <text evidence="6">The sequence shown here is derived from an EMBL/GenBank/DDBJ whole genome shotgun (WGS) entry which is preliminary data.</text>
</comment>
<dbReference type="InterPro" id="IPR013083">
    <property type="entry name" value="Znf_RING/FYVE/PHD"/>
</dbReference>
<feature type="domain" description="RING-type" evidence="5">
    <location>
        <begin position="977"/>
        <end position="1038"/>
    </location>
</feature>
<name>A0AAD4RDD0_9BILA</name>
<dbReference type="PANTHER" id="PTHR21578:SF9">
    <property type="entry name" value="RING-TYPE DOMAIN-CONTAINING PROTEIN"/>
    <property type="match status" value="1"/>
</dbReference>
<feature type="compositionally biased region" description="Polar residues" evidence="4">
    <location>
        <begin position="616"/>
        <end position="629"/>
    </location>
</feature>
<feature type="compositionally biased region" description="Low complexity" evidence="4">
    <location>
        <begin position="392"/>
        <end position="410"/>
    </location>
</feature>
<keyword evidence="2" id="KW-0862">Zinc</keyword>
<dbReference type="EMBL" id="JAKKPZ010000001">
    <property type="protein sequence ID" value="KAI1728737.1"/>
    <property type="molecule type" value="Genomic_DNA"/>
</dbReference>
<feature type="compositionally biased region" description="Polar residues" evidence="4">
    <location>
        <begin position="600"/>
        <end position="610"/>
    </location>
</feature>
<feature type="compositionally biased region" description="Polar residues" evidence="4">
    <location>
        <begin position="76"/>
        <end position="88"/>
    </location>
</feature>
<evidence type="ECO:0000256" key="2">
    <source>
        <dbReference type="ARBA" id="ARBA00022833"/>
    </source>
</evidence>
<feature type="compositionally biased region" description="Basic and acidic residues" evidence="4">
    <location>
        <begin position="92"/>
        <end position="122"/>
    </location>
</feature>
<evidence type="ECO:0000313" key="7">
    <source>
        <dbReference type="Proteomes" id="UP001201812"/>
    </source>
</evidence>
<feature type="compositionally biased region" description="Polar residues" evidence="4">
    <location>
        <begin position="455"/>
        <end position="469"/>
    </location>
</feature>
<feature type="compositionally biased region" description="Basic and acidic residues" evidence="4">
    <location>
        <begin position="64"/>
        <end position="75"/>
    </location>
</feature>
<sequence>MYGHGQVEHHAHHSHHQSSYETTARGHDKKYRPRPHPKHVSSPHPSKPALHPHIKHPHANYPPHHHEHDQSRIEPDNSSVENNGQHPTAHQRPPEKKEDEKKPQEQPQKPDQHQPGKVDANKANKASEIINTIISMIEIGALDPSCQMCAIELVESALFSELTPLKAFMNPSTLKRMKTLVDFIKGGKGQLLINEASSLLKNPAVKKVENTVANGGQQAAKEVSKGGTQAVNTAANVAKKGESCLQVMQRLFTSSPCSSMSGYELGLQPTEEESESNGTFSLDSTNMASIDVSTFESEGEEASTPNELPEGSFAPLSDALNTLSTDSSSTTSRSGLTPPSSISDDCQLPRMSSSRTNVTTNQTRSNLGVHSPLTRCNARRLASSDSSLSLARSSTLSARSTPVPSTANNPSRRRRRATTIRAVQLTESPYNLRSNSSRSTDTSTTYSMRLRSRVPRTTATSRQNRQPLQRTMRARQPQQNQRNGRAVRPGRRTAQSDDSTTTTEIIQRRRGRPPGRRNQFLSSSQNTMPPQREAELTITIQSENSTDLSDNVRPRRGRPRRTNQDLSAEPQQQSTRTLPIIRHTPIARQTASRRRILQSPALNNETAQRNQRGRQNKTSSQNLSALSPNRQHHLSQTRVTHCGSAQRMAPQARARSPSPERALVIRPPTPGPETPVLPPVQVSELHPRRIRQTARMSTGARAPRRPLITHFRQLIRHNRRNNDSRESSTSPSSDESSEINGGSGVEHRDADGVYDEEILVVAEHPAQVRHNPNATIVLSPDSVSISTQTDPPRRRNRIVGTPSEDNEIQNAEPHRRMMTEDDDDIQVLDVRPVQTRINLRTAVPSTSRDLEVIALDPIQPVAVPRPRGRGWVQVAYVADGVTDPEVDVELNEIIENARENRRMLHEQIEQRRCRQILEDRRLAERFAREAARSGQDCVLLEAINGSPQTKRARISSENEPGTSGLSGGSGGKSIGTCTICMEDEAQKPVGCLYCRQLIGCEKCVKKWFRTNNISNLNRNSPLSIGCSSLNHRSCPLCRVAWVDRPEVASYPMA</sequence>
<feature type="compositionally biased region" description="Polar residues" evidence="4">
    <location>
        <begin position="519"/>
        <end position="529"/>
    </location>
</feature>
<feature type="compositionally biased region" description="Polar residues" evidence="4">
    <location>
        <begin position="276"/>
        <end position="296"/>
    </location>
</feature>